<comment type="caution">
    <text evidence="3">The sequence shown here is derived from an EMBL/GenBank/DDBJ whole genome shotgun (WGS) entry which is preliminary data.</text>
</comment>
<dbReference type="AlphaFoldDB" id="A0A3S0I3I8"/>
<feature type="transmembrane region" description="Helical" evidence="2">
    <location>
        <begin position="12"/>
        <end position="32"/>
    </location>
</feature>
<gene>
    <name evidence="3" type="ORF">EJ903_05705</name>
</gene>
<dbReference type="RefSeq" id="WP_126612969.1">
    <property type="nucleotide sequence ID" value="NZ_JBHUCY010000004.1"/>
</dbReference>
<keyword evidence="1" id="KW-0175">Coiled coil</keyword>
<evidence type="ECO:0000256" key="2">
    <source>
        <dbReference type="SAM" id="Phobius"/>
    </source>
</evidence>
<evidence type="ECO:0000313" key="3">
    <source>
        <dbReference type="EMBL" id="RTR23060.1"/>
    </source>
</evidence>
<keyword evidence="2" id="KW-0812">Transmembrane</keyword>
<dbReference type="EMBL" id="RXMA01000003">
    <property type="protein sequence ID" value="RTR23060.1"/>
    <property type="molecule type" value="Genomic_DNA"/>
</dbReference>
<evidence type="ECO:0000313" key="4">
    <source>
        <dbReference type="Proteomes" id="UP000277007"/>
    </source>
</evidence>
<keyword evidence="4" id="KW-1185">Reference proteome</keyword>
<sequence length="187" mass="19705">MSVEPQNSLEFLRYGALGVAALALLAVAGLLVKSPKLSAESNRSARLFMLFAFGLALFSGAVELLGRIYPGAASVEKVTLLEQKLAEAESAKGRLAADLAATKAKLDQAEAAMRATGDLENFKKSVLIYADSIKSLITIKECLDSSSVIPDENNRKLIVSTIKSMNVVVDKLATAAGVPPPVKPSCL</sequence>
<organism evidence="3 4">
    <name type="scientific">Azospirillum griseum</name>
    <dbReference type="NCBI Taxonomy" id="2496639"/>
    <lineage>
        <taxon>Bacteria</taxon>
        <taxon>Pseudomonadati</taxon>
        <taxon>Pseudomonadota</taxon>
        <taxon>Alphaproteobacteria</taxon>
        <taxon>Rhodospirillales</taxon>
        <taxon>Azospirillaceae</taxon>
        <taxon>Azospirillum</taxon>
    </lineage>
</organism>
<dbReference type="Proteomes" id="UP000277007">
    <property type="component" value="Unassembled WGS sequence"/>
</dbReference>
<protein>
    <submittedName>
        <fullName evidence="3">Uncharacterized protein</fullName>
    </submittedName>
</protein>
<name>A0A3S0I3I8_9PROT</name>
<feature type="coiled-coil region" evidence="1">
    <location>
        <begin position="78"/>
        <end position="112"/>
    </location>
</feature>
<proteinExistence type="predicted"/>
<keyword evidence="2" id="KW-1133">Transmembrane helix</keyword>
<accession>A0A3S0I3I8</accession>
<feature type="transmembrane region" description="Helical" evidence="2">
    <location>
        <begin position="44"/>
        <end position="62"/>
    </location>
</feature>
<evidence type="ECO:0000256" key="1">
    <source>
        <dbReference type="SAM" id="Coils"/>
    </source>
</evidence>
<reference evidence="3 4" key="1">
    <citation type="submission" date="2018-12" db="EMBL/GenBank/DDBJ databases">
        <authorList>
            <person name="Yang Y."/>
        </authorList>
    </citation>
    <scope>NUCLEOTIDE SEQUENCE [LARGE SCALE GENOMIC DNA]</scope>
    <source>
        <strain evidence="3 4">L-25-5w-1</strain>
    </source>
</reference>
<keyword evidence="2" id="KW-0472">Membrane</keyword>